<keyword evidence="6" id="KW-1185">Reference proteome</keyword>
<dbReference type="SUPFAM" id="SSF51604">
    <property type="entry name" value="Enolase C-terminal domain-like"/>
    <property type="match status" value="1"/>
</dbReference>
<keyword evidence="3" id="KW-0460">Magnesium</keyword>
<dbReference type="PANTHER" id="PTHR13794:SF58">
    <property type="entry name" value="MITOCHONDRIAL ENOLASE SUPERFAMILY MEMBER 1"/>
    <property type="match status" value="1"/>
</dbReference>
<evidence type="ECO:0000259" key="4">
    <source>
        <dbReference type="SMART" id="SM00922"/>
    </source>
</evidence>
<evidence type="ECO:0000256" key="2">
    <source>
        <dbReference type="ARBA" id="ARBA00022723"/>
    </source>
</evidence>
<comment type="cofactor">
    <cofactor evidence="1">
        <name>Mg(2+)</name>
        <dbReference type="ChEBI" id="CHEBI:18420"/>
    </cofactor>
</comment>
<dbReference type="InterPro" id="IPR013342">
    <property type="entry name" value="Mandelate_racemase_C"/>
</dbReference>
<evidence type="ECO:0000256" key="3">
    <source>
        <dbReference type="ARBA" id="ARBA00022842"/>
    </source>
</evidence>
<keyword evidence="2" id="KW-0479">Metal-binding</keyword>
<evidence type="ECO:0000313" key="6">
    <source>
        <dbReference type="Proteomes" id="UP001596189"/>
    </source>
</evidence>
<dbReference type="Gene3D" id="3.30.390.10">
    <property type="entry name" value="Enolase-like, N-terminal domain"/>
    <property type="match status" value="1"/>
</dbReference>
<dbReference type="SMART" id="SM00922">
    <property type="entry name" value="MR_MLE"/>
    <property type="match status" value="1"/>
</dbReference>
<organism evidence="5 6">
    <name type="scientific">Angustibacter luteus</name>
    <dbReference type="NCBI Taxonomy" id="658456"/>
    <lineage>
        <taxon>Bacteria</taxon>
        <taxon>Bacillati</taxon>
        <taxon>Actinomycetota</taxon>
        <taxon>Actinomycetes</taxon>
        <taxon>Kineosporiales</taxon>
        <taxon>Kineosporiaceae</taxon>
    </lineage>
</organism>
<dbReference type="InterPro" id="IPR036849">
    <property type="entry name" value="Enolase-like_C_sf"/>
</dbReference>
<dbReference type="PANTHER" id="PTHR13794">
    <property type="entry name" value="ENOLASE SUPERFAMILY, MANDELATE RACEMASE"/>
    <property type="match status" value="1"/>
</dbReference>
<accession>A0ABW1JDT4</accession>
<dbReference type="InterPro" id="IPR013341">
    <property type="entry name" value="Mandelate_racemase_N_dom"/>
</dbReference>
<dbReference type="InterPro" id="IPR029017">
    <property type="entry name" value="Enolase-like_N"/>
</dbReference>
<dbReference type="RefSeq" id="WP_345716246.1">
    <property type="nucleotide sequence ID" value="NZ_BAABFP010000004.1"/>
</dbReference>
<name>A0ABW1JDT4_9ACTN</name>
<gene>
    <name evidence="5" type="ORF">ACFQDO_09930</name>
</gene>
<proteinExistence type="predicted"/>
<dbReference type="SFLD" id="SFLDS00001">
    <property type="entry name" value="Enolase"/>
    <property type="match status" value="1"/>
</dbReference>
<feature type="domain" description="Mandelate racemase/muconate lactonizing enzyme C-terminal" evidence="4">
    <location>
        <begin position="129"/>
        <end position="235"/>
    </location>
</feature>
<dbReference type="SFLD" id="SFLDG00179">
    <property type="entry name" value="mandelate_racemase"/>
    <property type="match status" value="1"/>
</dbReference>
<dbReference type="Pfam" id="PF02746">
    <property type="entry name" value="MR_MLE_N"/>
    <property type="match status" value="1"/>
</dbReference>
<evidence type="ECO:0000313" key="5">
    <source>
        <dbReference type="EMBL" id="MFC6007446.1"/>
    </source>
</evidence>
<dbReference type="EMBL" id="JBHSRD010000003">
    <property type="protein sequence ID" value="MFC6007446.1"/>
    <property type="molecule type" value="Genomic_DNA"/>
</dbReference>
<dbReference type="Gene3D" id="3.20.20.120">
    <property type="entry name" value="Enolase-like C-terminal domain"/>
    <property type="match status" value="1"/>
</dbReference>
<dbReference type="Pfam" id="PF13378">
    <property type="entry name" value="MR_MLE_C"/>
    <property type="match status" value="1"/>
</dbReference>
<sequence length="372" mass="40346">MKIIDISILRHQQPFPAAVGPEHVTLDLLTIATDEGIQGHTFAGGPGEDIASVLLDVVRPMLIGLDPLDIGRVWAMTGRRGLPATVRGAVDVALWDIAGKAAGLPVHRLIGTVRDHAPAYIATWVHRDIPTYVDEALAYREMGFTAHKLHPLTQLRHFDGKQVPVTDDIDLCAQVRAAVGDRHVLALDAAWAYDYPEAVQVGLAIEELGYAWYEDPLAADDLYGYIRLKQQLSIPLMATEVTQGGLTALAPWVVERATDFLRGDVVLKGGITGMVKIAHLAEAFHLPCEIHDAYNSLNNLAGLNVMMAIANCQWFEILAPHAPGSYDIDALSYGLVEPITIDPTGNVHAPTRPGLGIDIDWELLRASGELLG</sequence>
<reference evidence="6" key="1">
    <citation type="journal article" date="2019" name="Int. J. Syst. Evol. Microbiol.">
        <title>The Global Catalogue of Microorganisms (GCM) 10K type strain sequencing project: providing services to taxonomists for standard genome sequencing and annotation.</title>
        <authorList>
            <consortium name="The Broad Institute Genomics Platform"/>
            <consortium name="The Broad Institute Genome Sequencing Center for Infectious Disease"/>
            <person name="Wu L."/>
            <person name="Ma J."/>
        </authorList>
    </citation>
    <scope>NUCLEOTIDE SEQUENCE [LARGE SCALE GENOMIC DNA]</scope>
    <source>
        <strain evidence="6">KACC 14249</strain>
    </source>
</reference>
<comment type="caution">
    <text evidence="5">The sequence shown here is derived from an EMBL/GenBank/DDBJ whole genome shotgun (WGS) entry which is preliminary data.</text>
</comment>
<dbReference type="InterPro" id="IPR029065">
    <property type="entry name" value="Enolase_C-like"/>
</dbReference>
<evidence type="ECO:0000256" key="1">
    <source>
        <dbReference type="ARBA" id="ARBA00001946"/>
    </source>
</evidence>
<dbReference type="InterPro" id="IPR046945">
    <property type="entry name" value="RHMD-like"/>
</dbReference>
<dbReference type="Proteomes" id="UP001596189">
    <property type="component" value="Unassembled WGS sequence"/>
</dbReference>
<dbReference type="SUPFAM" id="SSF54826">
    <property type="entry name" value="Enolase N-terminal domain-like"/>
    <property type="match status" value="1"/>
</dbReference>
<protein>
    <submittedName>
        <fullName evidence="5">Enolase C-terminal domain-like protein</fullName>
    </submittedName>
</protein>